<evidence type="ECO:0000256" key="1">
    <source>
        <dbReference type="ARBA" id="ARBA00004651"/>
    </source>
</evidence>
<proteinExistence type="predicted"/>
<accession>A0A7M1SYH2</accession>
<name>A0A7M1SYH2_9MICO</name>
<dbReference type="Pfam" id="PF02690">
    <property type="entry name" value="Na_Pi_cotrans"/>
    <property type="match status" value="2"/>
</dbReference>
<reference evidence="7 8" key="1">
    <citation type="submission" date="2020-10" db="EMBL/GenBank/DDBJ databases">
        <title>Haloactinobacterium sp. RN3S43, a bacterium isolated from saline soil.</title>
        <authorList>
            <person name="Sun J.-Q."/>
        </authorList>
    </citation>
    <scope>NUCLEOTIDE SEQUENCE [LARGE SCALE GENOMIC DNA]</scope>
    <source>
        <strain evidence="7 8">RN3S43</strain>
    </source>
</reference>
<feature type="transmembrane region" description="Helical" evidence="6">
    <location>
        <begin position="357"/>
        <end position="377"/>
    </location>
</feature>
<comment type="subcellular location">
    <subcellularLocation>
        <location evidence="1">Cell membrane</location>
        <topology evidence="1">Multi-pass membrane protein</topology>
    </subcellularLocation>
</comment>
<keyword evidence="3 6" id="KW-0812">Transmembrane</keyword>
<dbReference type="EMBL" id="CP063169">
    <property type="protein sequence ID" value="QOR72599.1"/>
    <property type="molecule type" value="Genomic_DNA"/>
</dbReference>
<evidence type="ECO:0000313" key="7">
    <source>
        <dbReference type="EMBL" id="QOR72599.1"/>
    </source>
</evidence>
<dbReference type="Proteomes" id="UP000593758">
    <property type="component" value="Chromosome"/>
</dbReference>
<feature type="transmembrane region" description="Helical" evidence="6">
    <location>
        <begin position="323"/>
        <end position="345"/>
    </location>
</feature>
<keyword evidence="2" id="KW-1003">Cell membrane</keyword>
<organism evidence="7 8">
    <name type="scientific">Ruania alkalisoli</name>
    <dbReference type="NCBI Taxonomy" id="2779775"/>
    <lineage>
        <taxon>Bacteria</taxon>
        <taxon>Bacillati</taxon>
        <taxon>Actinomycetota</taxon>
        <taxon>Actinomycetes</taxon>
        <taxon>Micrococcales</taxon>
        <taxon>Ruaniaceae</taxon>
        <taxon>Ruania</taxon>
    </lineage>
</organism>
<evidence type="ECO:0000256" key="2">
    <source>
        <dbReference type="ARBA" id="ARBA00022475"/>
    </source>
</evidence>
<dbReference type="GO" id="GO:0044341">
    <property type="term" value="P:sodium-dependent phosphate transport"/>
    <property type="evidence" value="ECO:0007669"/>
    <property type="project" value="InterPro"/>
</dbReference>
<protein>
    <submittedName>
        <fullName evidence="7">Na/Pi cotransporter family protein</fullName>
    </submittedName>
</protein>
<evidence type="ECO:0000256" key="5">
    <source>
        <dbReference type="ARBA" id="ARBA00023136"/>
    </source>
</evidence>
<feature type="transmembrane region" description="Helical" evidence="6">
    <location>
        <begin position="398"/>
        <end position="420"/>
    </location>
</feature>
<sequence length="421" mass="42571">MSHQQPERIVTSDPETPVAGTTVLTAGEISADTVAESPLRGPFDSLIAEGRARSVVNWLSVVVSVYVLISAVGVIGAGFKAATGGQAEALFGFASNPIVALMVGVLATAATQSSSTTTSITVGLAAGGLPLEIAIPIIMGANIGTTLTNTLVSVGMIRNKDDFRRAFAAATVHDFFNLLAVLILLPLEIATGFLERVSGWLAGALTGVGGVDTDSVDVVGAATAPLESLVGSLTEPLAAPWGGLVMIAVGVALILLSITFIGKVLKVLMVGQAKRVLHGAIGRGPISGIASGAVVTAIVQSSSTATSLMIPLAGSGTFTLRQIYPFTLGSNIGTTATALLAALGLSGVDAALGLQVALVHLLFNLTATAVIFGIPFLRAIPIKGATWLAGRSAENKSFAAVWVLGVFVVVPGLLIAATTIF</sequence>
<feature type="transmembrane region" description="Helical" evidence="6">
    <location>
        <begin position="89"/>
        <end position="113"/>
    </location>
</feature>
<evidence type="ECO:0000313" key="8">
    <source>
        <dbReference type="Proteomes" id="UP000593758"/>
    </source>
</evidence>
<dbReference type="PANTHER" id="PTHR10010">
    <property type="entry name" value="SOLUTE CARRIER FAMILY 34 SODIUM PHOSPHATE , MEMBER 2-RELATED"/>
    <property type="match status" value="1"/>
</dbReference>
<keyword evidence="4 6" id="KW-1133">Transmembrane helix</keyword>
<dbReference type="GO" id="GO:0005886">
    <property type="term" value="C:plasma membrane"/>
    <property type="evidence" value="ECO:0007669"/>
    <property type="project" value="UniProtKB-SubCell"/>
</dbReference>
<feature type="transmembrane region" description="Helical" evidence="6">
    <location>
        <begin position="166"/>
        <end position="187"/>
    </location>
</feature>
<dbReference type="InterPro" id="IPR003841">
    <property type="entry name" value="Na/Pi_transpt"/>
</dbReference>
<evidence type="ECO:0000256" key="3">
    <source>
        <dbReference type="ARBA" id="ARBA00022692"/>
    </source>
</evidence>
<keyword evidence="8" id="KW-1185">Reference proteome</keyword>
<gene>
    <name evidence="7" type="ORF">IM660_05335</name>
</gene>
<feature type="transmembrane region" description="Helical" evidence="6">
    <location>
        <begin position="55"/>
        <end position="77"/>
    </location>
</feature>
<feature type="transmembrane region" description="Helical" evidence="6">
    <location>
        <begin position="241"/>
        <end position="265"/>
    </location>
</feature>
<feature type="transmembrane region" description="Helical" evidence="6">
    <location>
        <begin position="133"/>
        <end position="154"/>
    </location>
</feature>
<evidence type="ECO:0000256" key="6">
    <source>
        <dbReference type="SAM" id="Phobius"/>
    </source>
</evidence>
<dbReference type="KEGG" id="halt:IM660_05335"/>
<keyword evidence="5 6" id="KW-0472">Membrane</keyword>
<dbReference type="PANTHER" id="PTHR10010:SF46">
    <property type="entry name" value="SODIUM-DEPENDENT PHOSPHATE TRANSPORT PROTEIN 2B"/>
    <property type="match status" value="1"/>
</dbReference>
<evidence type="ECO:0000256" key="4">
    <source>
        <dbReference type="ARBA" id="ARBA00022989"/>
    </source>
</evidence>
<dbReference type="AlphaFoldDB" id="A0A7M1SYH2"/>
<dbReference type="GO" id="GO:0005436">
    <property type="term" value="F:sodium:phosphate symporter activity"/>
    <property type="evidence" value="ECO:0007669"/>
    <property type="project" value="InterPro"/>
</dbReference>